<dbReference type="AlphaFoldDB" id="G8BTM1"/>
<dbReference type="GO" id="GO:0000776">
    <property type="term" value="C:kinetochore"/>
    <property type="evidence" value="ECO:0007669"/>
    <property type="project" value="EnsemblFungi"/>
</dbReference>
<dbReference type="STRING" id="1071381.G8BTM1"/>
<dbReference type="Proteomes" id="UP000005666">
    <property type="component" value="Chromosome 5"/>
</dbReference>
<sequence>MYSEILDYIEKEVNNSVNTSINNISKLDDIPHDLLYLITQEYNKNQGLKLSQNKKDLLAKNIYDLEQELRRSQILQINEFVGEVPKYSIGTEILKQNAKSKDLNDSISINKLISDIFNLPQMSLVRGLDEDTEDEQEKKYLTTLNEYNNIRDELTNKCTAIIYGESILKNIHEDTEILTTLFKAIEQFQGSETQNNGNSNPSTYLNNYNSDLKRNLQELELLLEETVKSRSVTKVTKEKIDTLFNNL</sequence>
<keyword evidence="2" id="KW-1185">Reference proteome</keyword>
<dbReference type="EMBL" id="HE612860">
    <property type="protein sequence ID" value="CCE63249.1"/>
    <property type="molecule type" value="Genomic_DNA"/>
</dbReference>
<reference evidence="1 2" key="1">
    <citation type="journal article" date="2011" name="Proc. Natl. Acad. Sci. U.S.A.">
        <title>Evolutionary erosion of yeast sex chromosomes by mating-type switching accidents.</title>
        <authorList>
            <person name="Gordon J.L."/>
            <person name="Armisen D."/>
            <person name="Proux-Wera E."/>
            <person name="Oheigeartaigh S.S."/>
            <person name="Byrne K.P."/>
            <person name="Wolfe K.H."/>
        </authorList>
    </citation>
    <scope>NUCLEOTIDE SEQUENCE [LARGE SCALE GENOMIC DNA]</scope>
    <source>
        <strain evidence="2">ATCC 24235 / CBS 4417 / NBRC 1672 / NRRL Y-8282 / UCD 70-5</strain>
    </source>
</reference>
<dbReference type="GeneID" id="11531394"/>
<evidence type="ECO:0000313" key="1">
    <source>
        <dbReference type="EMBL" id="CCE63249.1"/>
    </source>
</evidence>
<dbReference type="HOGENOM" id="CLU_101503_0_0_1"/>
<dbReference type="RefSeq" id="XP_003685683.1">
    <property type="nucleotide sequence ID" value="XM_003685635.1"/>
</dbReference>
<organism evidence="1 2">
    <name type="scientific">Tetrapisispora phaffii (strain ATCC 24235 / CBS 4417 / NBRC 1672 / NRRL Y-8282 / UCD 70-5)</name>
    <name type="common">Yeast</name>
    <name type="synonym">Fabospora phaffii</name>
    <dbReference type="NCBI Taxonomy" id="1071381"/>
    <lineage>
        <taxon>Eukaryota</taxon>
        <taxon>Fungi</taxon>
        <taxon>Dikarya</taxon>
        <taxon>Ascomycota</taxon>
        <taxon>Saccharomycotina</taxon>
        <taxon>Saccharomycetes</taxon>
        <taxon>Saccharomycetales</taxon>
        <taxon>Saccharomycetaceae</taxon>
        <taxon>Tetrapisispora</taxon>
    </lineage>
</organism>
<dbReference type="OMA" id="YELENEW"/>
<accession>G8BTM1</accession>
<evidence type="ECO:0000313" key="2">
    <source>
        <dbReference type="Proteomes" id="UP000005666"/>
    </source>
</evidence>
<gene>
    <name evidence="1" type="primary">TPHA0E01560</name>
    <name evidence="1" type="ordered locus">TPHA_0E01560</name>
</gene>
<dbReference type="KEGG" id="tpf:TPHA_0E01560"/>
<name>G8BTM1_TETPH</name>
<dbReference type="eggNOG" id="ENOG502S64F">
    <property type="taxonomic scope" value="Eukaryota"/>
</dbReference>
<proteinExistence type="predicted"/>
<dbReference type="OrthoDB" id="4067856at2759"/>
<protein>
    <submittedName>
        <fullName evidence="1">Uncharacterized protein</fullName>
    </submittedName>
</protein>